<sequence>MFRLNCYFGCANLKLQVSFINLAVTSRSPQSKMLTRKGTAQLLVRLAARTISVQYKPATLQYTTSQFK</sequence>
<organism evidence="1 2">
    <name type="scientific">Ascaris lumbricoides</name>
    <name type="common">Giant roundworm</name>
    <dbReference type="NCBI Taxonomy" id="6252"/>
    <lineage>
        <taxon>Eukaryota</taxon>
        <taxon>Metazoa</taxon>
        <taxon>Ecdysozoa</taxon>
        <taxon>Nematoda</taxon>
        <taxon>Chromadorea</taxon>
        <taxon>Rhabditida</taxon>
        <taxon>Spirurina</taxon>
        <taxon>Ascaridomorpha</taxon>
        <taxon>Ascaridoidea</taxon>
        <taxon>Ascarididae</taxon>
        <taxon>Ascaris</taxon>
    </lineage>
</organism>
<dbReference type="WBParaSite" id="ALUE_0000469101-mRNA-1">
    <property type="protein sequence ID" value="ALUE_0000469101-mRNA-1"/>
    <property type="gene ID" value="ALUE_0000469101"/>
</dbReference>
<keyword evidence="1" id="KW-1185">Reference proteome</keyword>
<dbReference type="Proteomes" id="UP000036681">
    <property type="component" value="Unplaced"/>
</dbReference>
<accession>A0A0M3HR39</accession>
<name>A0A0M3HR39_ASCLU</name>
<evidence type="ECO:0000313" key="2">
    <source>
        <dbReference type="WBParaSite" id="ALUE_0000469101-mRNA-1"/>
    </source>
</evidence>
<protein>
    <submittedName>
        <fullName evidence="2">Secreted protein</fullName>
    </submittedName>
</protein>
<reference evidence="2" key="1">
    <citation type="submission" date="2017-02" db="UniProtKB">
        <authorList>
            <consortium name="WormBaseParasite"/>
        </authorList>
    </citation>
    <scope>IDENTIFICATION</scope>
</reference>
<dbReference type="AlphaFoldDB" id="A0A0M3HR39"/>
<proteinExistence type="predicted"/>
<evidence type="ECO:0000313" key="1">
    <source>
        <dbReference type="Proteomes" id="UP000036681"/>
    </source>
</evidence>